<protein>
    <submittedName>
        <fullName evidence="2">Uncharacterized protein</fullName>
    </submittedName>
</protein>
<proteinExistence type="predicted"/>
<reference evidence="2 3" key="1">
    <citation type="submission" date="2024-11" db="EMBL/GenBank/DDBJ databases">
        <title>A near-complete genome assembly of Cinchona calisaya.</title>
        <authorList>
            <person name="Lian D.C."/>
            <person name="Zhao X.W."/>
            <person name="Wei L."/>
        </authorList>
    </citation>
    <scope>NUCLEOTIDE SEQUENCE [LARGE SCALE GENOMIC DNA]</scope>
    <source>
        <tissue evidence="2">Nenye</tissue>
    </source>
</reference>
<keyword evidence="3" id="KW-1185">Reference proteome</keyword>
<organism evidence="2 3">
    <name type="scientific">Cinchona calisaya</name>
    <dbReference type="NCBI Taxonomy" id="153742"/>
    <lineage>
        <taxon>Eukaryota</taxon>
        <taxon>Viridiplantae</taxon>
        <taxon>Streptophyta</taxon>
        <taxon>Embryophyta</taxon>
        <taxon>Tracheophyta</taxon>
        <taxon>Spermatophyta</taxon>
        <taxon>Magnoliopsida</taxon>
        <taxon>eudicotyledons</taxon>
        <taxon>Gunneridae</taxon>
        <taxon>Pentapetalae</taxon>
        <taxon>asterids</taxon>
        <taxon>lamiids</taxon>
        <taxon>Gentianales</taxon>
        <taxon>Rubiaceae</taxon>
        <taxon>Cinchonoideae</taxon>
        <taxon>Cinchoneae</taxon>
        <taxon>Cinchona</taxon>
    </lineage>
</organism>
<feature type="region of interest" description="Disordered" evidence="1">
    <location>
        <begin position="1"/>
        <end position="21"/>
    </location>
</feature>
<accession>A0ABD3AIQ6</accession>
<evidence type="ECO:0000313" key="2">
    <source>
        <dbReference type="EMBL" id="KAL3531033.1"/>
    </source>
</evidence>
<evidence type="ECO:0000256" key="1">
    <source>
        <dbReference type="SAM" id="MobiDB-lite"/>
    </source>
</evidence>
<name>A0ABD3AIQ6_9GENT</name>
<sequence length="92" mass="10108">MATQLNRMGDTNAFTSSDYQHDSWRGQRADVFLEVAIACYTRGNCFGVGVLSIDRNEKALKAWAEINEGFIDPSLIEAVAIKNALLKARSVG</sequence>
<gene>
    <name evidence="2" type="ORF">ACH5RR_010355</name>
</gene>
<dbReference type="EMBL" id="JBJUIK010000004">
    <property type="protein sequence ID" value="KAL3531033.1"/>
    <property type="molecule type" value="Genomic_DNA"/>
</dbReference>
<comment type="caution">
    <text evidence="2">The sequence shown here is derived from an EMBL/GenBank/DDBJ whole genome shotgun (WGS) entry which is preliminary data.</text>
</comment>
<dbReference type="AlphaFoldDB" id="A0ABD3AIQ6"/>
<evidence type="ECO:0000313" key="3">
    <source>
        <dbReference type="Proteomes" id="UP001630127"/>
    </source>
</evidence>
<dbReference type="Proteomes" id="UP001630127">
    <property type="component" value="Unassembled WGS sequence"/>
</dbReference>